<feature type="domain" description="O-acyltransferase WSD1 C-terminal" evidence="2">
    <location>
        <begin position="339"/>
        <end position="464"/>
    </location>
</feature>
<dbReference type="GO" id="GO:0019432">
    <property type="term" value="P:triglyceride biosynthetic process"/>
    <property type="evidence" value="ECO:0007669"/>
    <property type="project" value="TreeGrafter"/>
</dbReference>
<dbReference type="PANTHER" id="PTHR31650:SF1">
    <property type="entry name" value="WAX ESTER SYNTHASE_DIACYLGLYCEROL ACYLTRANSFERASE 4-RELATED"/>
    <property type="match status" value="1"/>
</dbReference>
<dbReference type="GO" id="GO:0005886">
    <property type="term" value="C:plasma membrane"/>
    <property type="evidence" value="ECO:0007669"/>
    <property type="project" value="TreeGrafter"/>
</dbReference>
<gene>
    <name evidence="3" type="primary">Contig18028.g19161</name>
    <name evidence="3" type="ORF">STYLEM_15762</name>
</gene>
<dbReference type="Pfam" id="PF06974">
    <property type="entry name" value="WS_DGAT_C"/>
    <property type="match status" value="1"/>
</dbReference>
<keyword evidence="1" id="KW-0812">Transmembrane</keyword>
<evidence type="ECO:0000259" key="2">
    <source>
        <dbReference type="Pfam" id="PF06974"/>
    </source>
</evidence>
<dbReference type="OrthoDB" id="900818at2759"/>
<proteinExistence type="predicted"/>
<dbReference type="InterPro" id="IPR009721">
    <property type="entry name" value="O-acyltransferase_WSD1_C"/>
</dbReference>
<dbReference type="EMBL" id="CCKQ01014867">
    <property type="protein sequence ID" value="CDW86664.1"/>
    <property type="molecule type" value="Genomic_DNA"/>
</dbReference>
<dbReference type="Proteomes" id="UP000039865">
    <property type="component" value="Unassembled WGS sequence"/>
</dbReference>
<sequence>MSQLHLFFAIRLTIFYYLWSFMESFVYGLLIYIFYDMIFDKIMSFYGLKRVPCGPDLLFNKIDCYILMYAYTDQIKSIDSIKEQFKKNGNHLGHFRSKYVELFGSLYLRELKGAELKSQWKQAFIEVQEDIKDEKQLGQYITKIGSEKIENCSIQFRIYFIKNFMKDQSCIIIKTGHGLADGVGILLAACGLQDSFDHKQLPVLKPYSFVDSFMKHLMAFFFLYYAFIPPKNVVDPVKIDPPCWEAVDKAPSQSISKDFKVSNVLQLAKKFNCTVNDLMMAVINLTMRDYFAKKGQNYEKIKFAVAMNCKRRPDKVEDFYYLNYAHSELIFSDMKQEYDFQTVVNQGRDHMSLLKNSYKELIVIYIQKVVSYFMPSFVLNNLIPAMINLSPKISISNLNGPTAPLQFGGAKTRAMSFTCTFGGSYCFFSIFSHLEVMKLGLYVSRMNIEGDELMEMMEKKIEELMLQKMIK</sequence>
<dbReference type="PANTHER" id="PTHR31650">
    <property type="entry name" value="O-ACYLTRANSFERASE (WSD1-LIKE) FAMILY PROTEIN"/>
    <property type="match status" value="1"/>
</dbReference>
<keyword evidence="4" id="KW-1185">Reference proteome</keyword>
<keyword evidence="1" id="KW-1133">Transmembrane helix</keyword>
<accession>A0A078AWW9</accession>
<protein>
    <recommendedName>
        <fullName evidence="2">O-acyltransferase WSD1 C-terminal domain-containing protein</fullName>
    </recommendedName>
</protein>
<evidence type="ECO:0000313" key="3">
    <source>
        <dbReference type="EMBL" id="CDW86664.1"/>
    </source>
</evidence>
<name>A0A078AWW9_STYLE</name>
<dbReference type="InterPro" id="IPR045034">
    <property type="entry name" value="O-acyltransferase_WSD1-like"/>
</dbReference>
<reference evidence="3 4" key="1">
    <citation type="submission" date="2014-06" db="EMBL/GenBank/DDBJ databases">
        <authorList>
            <person name="Swart Estienne"/>
        </authorList>
    </citation>
    <scope>NUCLEOTIDE SEQUENCE [LARGE SCALE GENOMIC DNA]</scope>
    <source>
        <strain evidence="3 4">130c</strain>
    </source>
</reference>
<dbReference type="InParanoid" id="A0A078AWW9"/>
<dbReference type="AlphaFoldDB" id="A0A078AWW9"/>
<feature type="transmembrane region" description="Helical" evidence="1">
    <location>
        <begin position="14"/>
        <end position="35"/>
    </location>
</feature>
<dbReference type="GO" id="GO:0008374">
    <property type="term" value="F:O-acyltransferase activity"/>
    <property type="evidence" value="ECO:0007669"/>
    <property type="project" value="InterPro"/>
</dbReference>
<keyword evidence="1" id="KW-0472">Membrane</keyword>
<organism evidence="3 4">
    <name type="scientific">Stylonychia lemnae</name>
    <name type="common">Ciliate</name>
    <dbReference type="NCBI Taxonomy" id="5949"/>
    <lineage>
        <taxon>Eukaryota</taxon>
        <taxon>Sar</taxon>
        <taxon>Alveolata</taxon>
        <taxon>Ciliophora</taxon>
        <taxon>Intramacronucleata</taxon>
        <taxon>Spirotrichea</taxon>
        <taxon>Stichotrichia</taxon>
        <taxon>Sporadotrichida</taxon>
        <taxon>Oxytrichidae</taxon>
        <taxon>Stylonychinae</taxon>
        <taxon>Stylonychia</taxon>
    </lineage>
</organism>
<evidence type="ECO:0000256" key="1">
    <source>
        <dbReference type="SAM" id="Phobius"/>
    </source>
</evidence>
<evidence type="ECO:0000313" key="4">
    <source>
        <dbReference type="Proteomes" id="UP000039865"/>
    </source>
</evidence>